<evidence type="ECO:0000256" key="2">
    <source>
        <dbReference type="SAM" id="SignalP"/>
    </source>
</evidence>
<dbReference type="EMBL" id="LR593887">
    <property type="protein sequence ID" value="VTS02974.1"/>
    <property type="molecule type" value="Genomic_DNA"/>
</dbReference>
<dbReference type="Proteomes" id="UP000464378">
    <property type="component" value="Chromosome"/>
</dbReference>
<keyword evidence="2" id="KW-0732">Signal</keyword>
<feature type="chain" id="PRO_5036172803" evidence="2">
    <location>
        <begin position="28"/>
        <end position="239"/>
    </location>
</feature>
<dbReference type="KEGG" id="tim:GMBLW1_09980"/>
<sequence length="239" mass="27057">MTTTWIRRVIGMLALVALLGLTSISEAQQPGGKRQGGRPGGGFGGFGGGFGGAGGGGWTGVMNFPGVREELKLSEEQQEEFGKLMSEQREKQKGIFEKMKDLSREERMTKFNELRKEMSEENTKNLTKVLKPEQITRLKQIYFQQIGVLGYEDSDDLKKELSLSEDQREKLKSISTDFRKDMQDLFSGGPGNAGNFEKMQMIRKEAMESAQNLLTDDQKKKWESLVGEPFEMRIRRRDN</sequence>
<evidence type="ECO:0000313" key="4">
    <source>
        <dbReference type="Proteomes" id="UP000464378"/>
    </source>
</evidence>
<evidence type="ECO:0000313" key="3">
    <source>
        <dbReference type="EMBL" id="VIP02962.1"/>
    </source>
</evidence>
<feature type="signal peptide" evidence="2">
    <location>
        <begin position="1"/>
        <end position="27"/>
    </location>
</feature>
<dbReference type="EMBL" id="LR586016">
    <property type="protein sequence ID" value="VIP02962.1"/>
    <property type="molecule type" value="Genomic_DNA"/>
</dbReference>
<reference evidence="3" key="1">
    <citation type="submission" date="2019-04" db="EMBL/GenBank/DDBJ databases">
        <authorList>
            <consortium name="Science for Life Laboratories"/>
        </authorList>
    </citation>
    <scope>NUCLEOTIDE SEQUENCE</scope>
    <source>
        <strain evidence="3">MBLW1</strain>
    </source>
</reference>
<proteinExistence type="predicted"/>
<dbReference type="AlphaFoldDB" id="A0A6C2YQ00"/>
<gene>
    <name evidence="3" type="ORF">GMBLW1_09980</name>
</gene>
<name>A0A6C2YQ00_9BACT</name>
<organism evidence="3">
    <name type="scientific">Tuwongella immobilis</name>
    <dbReference type="NCBI Taxonomy" id="692036"/>
    <lineage>
        <taxon>Bacteria</taxon>
        <taxon>Pseudomonadati</taxon>
        <taxon>Planctomycetota</taxon>
        <taxon>Planctomycetia</taxon>
        <taxon>Gemmatales</taxon>
        <taxon>Gemmataceae</taxon>
        <taxon>Tuwongella</taxon>
    </lineage>
</organism>
<dbReference type="InParanoid" id="A0A6C2YQ00"/>
<accession>A0A6C2YQ00</accession>
<dbReference type="RefSeq" id="WP_162658082.1">
    <property type="nucleotide sequence ID" value="NZ_LR593887.1"/>
</dbReference>
<protein>
    <submittedName>
        <fullName evidence="3">Uncharacterized protein</fullName>
    </submittedName>
</protein>
<keyword evidence="4" id="KW-1185">Reference proteome</keyword>
<evidence type="ECO:0000256" key="1">
    <source>
        <dbReference type="SAM" id="MobiDB-lite"/>
    </source>
</evidence>
<feature type="compositionally biased region" description="Gly residues" evidence="1">
    <location>
        <begin position="33"/>
        <end position="49"/>
    </location>
</feature>
<feature type="region of interest" description="Disordered" evidence="1">
    <location>
        <begin position="28"/>
        <end position="49"/>
    </location>
</feature>